<dbReference type="InterPro" id="IPR022383">
    <property type="entry name" value="Lactate/malate_DH_C"/>
</dbReference>
<dbReference type="SUPFAM" id="SSF56327">
    <property type="entry name" value="LDH C-terminal domain-like"/>
    <property type="match status" value="1"/>
</dbReference>
<keyword evidence="4 9" id="KW-0560">Oxidoreductase</keyword>
<dbReference type="PANTHER" id="PTHR43128:SF16">
    <property type="entry name" value="L-LACTATE DEHYDROGENASE"/>
    <property type="match status" value="1"/>
</dbReference>
<dbReference type="Pfam" id="PF02866">
    <property type="entry name" value="Ldh_1_C"/>
    <property type="match status" value="1"/>
</dbReference>
<evidence type="ECO:0000259" key="12">
    <source>
        <dbReference type="Pfam" id="PF02866"/>
    </source>
</evidence>
<comment type="catalytic activity">
    <reaction evidence="6 9">
        <text>(S)-lactate + NAD(+) = pyruvate + NADH + H(+)</text>
        <dbReference type="Rhea" id="RHEA:23444"/>
        <dbReference type="ChEBI" id="CHEBI:15361"/>
        <dbReference type="ChEBI" id="CHEBI:15378"/>
        <dbReference type="ChEBI" id="CHEBI:16651"/>
        <dbReference type="ChEBI" id="CHEBI:57540"/>
        <dbReference type="ChEBI" id="CHEBI:57945"/>
        <dbReference type="EC" id="1.1.1.27"/>
    </reaction>
</comment>
<feature type="domain" description="Lactate/malate dehydrogenase C-terminal" evidence="12">
    <location>
        <begin position="203"/>
        <end position="363"/>
    </location>
</feature>
<feature type="binding site" evidence="8">
    <location>
        <position position="92"/>
    </location>
    <ligand>
        <name>NAD(+)</name>
        <dbReference type="ChEBI" id="CHEBI:57540"/>
    </ligand>
</feature>
<evidence type="ECO:0000256" key="5">
    <source>
        <dbReference type="ARBA" id="ARBA00023027"/>
    </source>
</evidence>
<evidence type="ECO:0000313" key="14">
    <source>
        <dbReference type="Proteomes" id="UP001153712"/>
    </source>
</evidence>
<comment type="similarity">
    <text evidence="2">Belongs to the LDH/MDH superfamily. LDH family.</text>
</comment>
<dbReference type="GO" id="GO:0006089">
    <property type="term" value="P:lactate metabolic process"/>
    <property type="evidence" value="ECO:0007669"/>
    <property type="project" value="TreeGrafter"/>
</dbReference>
<feature type="binding site" evidence="8">
    <location>
        <position position="153"/>
    </location>
    <ligand>
        <name>NAD(+)</name>
        <dbReference type="ChEBI" id="CHEBI:57540"/>
    </ligand>
</feature>
<dbReference type="EMBL" id="OU900094">
    <property type="protein sequence ID" value="CAH1137422.1"/>
    <property type="molecule type" value="Genomic_DNA"/>
</dbReference>
<evidence type="ECO:0000256" key="9">
    <source>
        <dbReference type="RuleBase" id="RU000496"/>
    </source>
</evidence>
<feature type="active site" description="Proton acceptor" evidence="7">
    <location>
        <position position="233"/>
    </location>
</feature>
<evidence type="ECO:0000256" key="8">
    <source>
        <dbReference type="PIRSR" id="PIRSR000102-3"/>
    </source>
</evidence>
<evidence type="ECO:0000256" key="1">
    <source>
        <dbReference type="ARBA" id="ARBA00004843"/>
    </source>
</evidence>
<keyword evidence="5 8" id="KW-0520">NAD</keyword>
<evidence type="ECO:0000256" key="10">
    <source>
        <dbReference type="SAM" id="Phobius"/>
    </source>
</evidence>
<dbReference type="Pfam" id="PF00056">
    <property type="entry name" value="Ldh_1_N"/>
    <property type="match status" value="1"/>
</dbReference>
<name>A0A9P0DK90_PHYSR</name>
<dbReference type="FunFam" id="3.40.50.720:FF:000018">
    <property type="entry name" value="Malate dehydrogenase"/>
    <property type="match status" value="1"/>
</dbReference>
<evidence type="ECO:0000313" key="13">
    <source>
        <dbReference type="EMBL" id="CAH1137422.1"/>
    </source>
</evidence>
<dbReference type="SUPFAM" id="SSF51735">
    <property type="entry name" value="NAD(P)-binding Rossmann-fold domains"/>
    <property type="match status" value="1"/>
</dbReference>
<feature type="binding site" evidence="8">
    <location>
        <begin position="67"/>
        <end position="72"/>
    </location>
    <ligand>
        <name>NAD(+)</name>
        <dbReference type="ChEBI" id="CHEBI:57540"/>
    </ligand>
</feature>
<dbReference type="GO" id="GO:0004459">
    <property type="term" value="F:L-lactate dehydrogenase (NAD+) activity"/>
    <property type="evidence" value="ECO:0007669"/>
    <property type="project" value="UniProtKB-EC"/>
</dbReference>
<evidence type="ECO:0000259" key="11">
    <source>
        <dbReference type="Pfam" id="PF00056"/>
    </source>
</evidence>
<dbReference type="OrthoDB" id="5405561at2759"/>
<evidence type="ECO:0000256" key="3">
    <source>
        <dbReference type="ARBA" id="ARBA00012967"/>
    </source>
</evidence>
<gene>
    <name evidence="13" type="ORF">PHYEVI_LOCUS16</name>
</gene>
<dbReference type="HAMAP" id="MF_00488">
    <property type="entry name" value="Lactate_dehydrog"/>
    <property type="match status" value="1"/>
</dbReference>
<keyword evidence="10" id="KW-0472">Membrane</keyword>
<keyword evidence="10" id="KW-0812">Transmembrane</keyword>
<dbReference type="GO" id="GO:0005737">
    <property type="term" value="C:cytoplasm"/>
    <property type="evidence" value="ECO:0007669"/>
    <property type="project" value="InterPro"/>
</dbReference>
<evidence type="ECO:0000256" key="7">
    <source>
        <dbReference type="PIRSR" id="PIRSR000102-1"/>
    </source>
</evidence>
<evidence type="ECO:0000256" key="2">
    <source>
        <dbReference type="ARBA" id="ARBA00006054"/>
    </source>
</evidence>
<keyword evidence="14" id="KW-1185">Reference proteome</keyword>
<evidence type="ECO:0000256" key="6">
    <source>
        <dbReference type="ARBA" id="ARBA00049258"/>
    </source>
</evidence>
<dbReference type="InterPro" id="IPR001236">
    <property type="entry name" value="Lactate/malate_DH_N"/>
</dbReference>
<dbReference type="InterPro" id="IPR018177">
    <property type="entry name" value="L-lactate_DH_AS"/>
</dbReference>
<dbReference type="PRINTS" id="PR00086">
    <property type="entry name" value="LLDHDRGNASE"/>
</dbReference>
<dbReference type="EC" id="1.1.1.27" evidence="3 9"/>
<sequence>MKRHINVPNNFLKATSNFKWSLFLLQEFHICASFKLNFRSKMSIIKNLFTNISDPKQTTTRKVTVVGIGAVGMATAFSLLCQGITNDVCLIDVMEDRLRGEAMDLLHGSLFLKNPKISASKDFTESAGSKVIIITAGVRQQEGESRLDLVQRNANIMKTTIPNLVAQSPDAVLIVVSNPCDILTYVAWKLSKLPIHRVFGSGTNLDSSRFRFLISQKLGCSTSSVHGWIIGEHGDSSVPVWSGVNVAGVRLKEVSPKLGEDDDPELWKKVHKDVIEAAYQIIKLKGFTNWAIGLSAASLANTVLTNQHNVHAVSVMTKGRHGLDYEVFLSLPAVIGSNGVEKVVMQHLSPSERCALKFSAAMMADIQAGIKL</sequence>
<feature type="domain" description="Lactate/malate dehydrogenase N-terminal" evidence="11">
    <location>
        <begin position="62"/>
        <end position="200"/>
    </location>
</feature>
<reference evidence="13" key="1">
    <citation type="submission" date="2022-01" db="EMBL/GenBank/DDBJ databases">
        <authorList>
            <person name="King R."/>
        </authorList>
    </citation>
    <scope>NUCLEOTIDE SEQUENCE</scope>
</reference>
<organism evidence="13 14">
    <name type="scientific">Phyllotreta striolata</name>
    <name type="common">Striped flea beetle</name>
    <name type="synonym">Crioceris striolata</name>
    <dbReference type="NCBI Taxonomy" id="444603"/>
    <lineage>
        <taxon>Eukaryota</taxon>
        <taxon>Metazoa</taxon>
        <taxon>Ecdysozoa</taxon>
        <taxon>Arthropoda</taxon>
        <taxon>Hexapoda</taxon>
        <taxon>Insecta</taxon>
        <taxon>Pterygota</taxon>
        <taxon>Neoptera</taxon>
        <taxon>Endopterygota</taxon>
        <taxon>Coleoptera</taxon>
        <taxon>Polyphaga</taxon>
        <taxon>Cucujiformia</taxon>
        <taxon>Chrysomeloidea</taxon>
        <taxon>Chrysomelidae</taxon>
        <taxon>Galerucinae</taxon>
        <taxon>Alticini</taxon>
        <taxon>Phyllotreta</taxon>
    </lineage>
</organism>
<dbReference type="Proteomes" id="UP001153712">
    <property type="component" value="Chromosome 1"/>
</dbReference>
<dbReference type="PIRSF" id="PIRSF000102">
    <property type="entry name" value="Lac_mal_DH"/>
    <property type="match status" value="1"/>
</dbReference>
<dbReference type="AlphaFoldDB" id="A0A9P0DK90"/>
<accession>A0A9P0DK90</accession>
<protein>
    <recommendedName>
        <fullName evidence="3 9">L-lactate dehydrogenase</fullName>
        <ecNumber evidence="3 9">1.1.1.27</ecNumber>
    </recommendedName>
</protein>
<dbReference type="Gene3D" id="3.90.110.10">
    <property type="entry name" value="Lactate dehydrogenase/glycoside hydrolase, family 4, C-terminal"/>
    <property type="match status" value="1"/>
</dbReference>
<dbReference type="CDD" id="cd05293">
    <property type="entry name" value="LDH_1"/>
    <property type="match status" value="1"/>
</dbReference>
<dbReference type="InterPro" id="IPR001557">
    <property type="entry name" value="L-lactate/malate_DH"/>
</dbReference>
<comment type="pathway">
    <text evidence="1 9">Fermentation; pyruvate fermentation to lactate; (S)-lactate from pyruvate: step 1/1.</text>
</comment>
<dbReference type="Gene3D" id="3.40.50.720">
    <property type="entry name" value="NAD(P)-binding Rossmann-like Domain"/>
    <property type="match status" value="1"/>
</dbReference>
<feature type="binding site" evidence="8">
    <location>
        <begin position="176"/>
        <end position="178"/>
    </location>
    <ligand>
        <name>NAD(+)</name>
        <dbReference type="ChEBI" id="CHEBI:57540"/>
    </ligand>
</feature>
<keyword evidence="10" id="KW-1133">Transmembrane helix</keyword>
<dbReference type="InterPro" id="IPR015955">
    <property type="entry name" value="Lactate_DH/Glyco_Ohase_4_C"/>
</dbReference>
<feature type="transmembrane region" description="Helical" evidence="10">
    <location>
        <begin position="59"/>
        <end position="80"/>
    </location>
</feature>
<proteinExistence type="inferred from homology"/>
<dbReference type="InterPro" id="IPR011304">
    <property type="entry name" value="L-lactate_DH"/>
</dbReference>
<dbReference type="NCBIfam" id="TIGR01771">
    <property type="entry name" value="L-LDH-NAD"/>
    <property type="match status" value="1"/>
</dbReference>
<dbReference type="PANTHER" id="PTHR43128">
    <property type="entry name" value="L-2-HYDROXYCARBOXYLATE DEHYDROGENASE (NAD(P)(+))"/>
    <property type="match status" value="1"/>
</dbReference>
<dbReference type="PROSITE" id="PS00064">
    <property type="entry name" value="L_LDH"/>
    <property type="match status" value="1"/>
</dbReference>
<evidence type="ECO:0000256" key="4">
    <source>
        <dbReference type="ARBA" id="ARBA00023002"/>
    </source>
</evidence>
<dbReference type="InterPro" id="IPR036291">
    <property type="entry name" value="NAD(P)-bd_dom_sf"/>
</dbReference>